<protein>
    <recommendedName>
        <fullName evidence="2">Anti-sigma factor antagonist</fullName>
    </recommendedName>
</protein>
<evidence type="ECO:0000256" key="2">
    <source>
        <dbReference type="RuleBase" id="RU003749"/>
    </source>
</evidence>
<dbReference type="Gene3D" id="3.30.750.24">
    <property type="entry name" value="STAS domain"/>
    <property type="match status" value="1"/>
</dbReference>
<sequence length="106" mass="11365">MTAALTLEVATNDDMLTITAHGDLDLTTCHHLLAATTDATATNTVATIVLDLTDLGFCDSAGLGALVRIHRAGQRYNRLLILHAPAPDLRRMLEITGLTEVFVIEP</sequence>
<dbReference type="PROSITE" id="PS50801">
    <property type="entry name" value="STAS"/>
    <property type="match status" value="1"/>
</dbReference>
<name>A0ABY5ZFX0_9ACTN</name>
<keyword evidence="5" id="KW-1185">Reference proteome</keyword>
<evidence type="ECO:0000256" key="1">
    <source>
        <dbReference type="ARBA" id="ARBA00009013"/>
    </source>
</evidence>
<dbReference type="NCBIfam" id="TIGR00377">
    <property type="entry name" value="ant_ant_sig"/>
    <property type="match status" value="1"/>
</dbReference>
<dbReference type="SUPFAM" id="SSF52091">
    <property type="entry name" value="SpoIIaa-like"/>
    <property type="match status" value="1"/>
</dbReference>
<evidence type="ECO:0000313" key="5">
    <source>
        <dbReference type="Proteomes" id="UP001058271"/>
    </source>
</evidence>
<dbReference type="Pfam" id="PF01740">
    <property type="entry name" value="STAS"/>
    <property type="match status" value="1"/>
</dbReference>
<dbReference type="PANTHER" id="PTHR33495:SF2">
    <property type="entry name" value="ANTI-SIGMA FACTOR ANTAGONIST TM_1081-RELATED"/>
    <property type="match status" value="1"/>
</dbReference>
<dbReference type="PANTHER" id="PTHR33495">
    <property type="entry name" value="ANTI-SIGMA FACTOR ANTAGONIST TM_1081-RELATED-RELATED"/>
    <property type="match status" value="1"/>
</dbReference>
<dbReference type="Proteomes" id="UP001058271">
    <property type="component" value="Chromosome"/>
</dbReference>
<dbReference type="InterPro" id="IPR003658">
    <property type="entry name" value="Anti-sigma_ant"/>
</dbReference>
<feature type="domain" description="STAS" evidence="3">
    <location>
        <begin position="5"/>
        <end position="106"/>
    </location>
</feature>
<gene>
    <name evidence="4" type="ORF">Drose_16300</name>
</gene>
<dbReference type="InterPro" id="IPR036513">
    <property type="entry name" value="STAS_dom_sf"/>
</dbReference>
<dbReference type="CDD" id="cd07043">
    <property type="entry name" value="STAS_anti-anti-sigma_factors"/>
    <property type="match status" value="1"/>
</dbReference>
<evidence type="ECO:0000259" key="3">
    <source>
        <dbReference type="PROSITE" id="PS50801"/>
    </source>
</evidence>
<organism evidence="4 5">
    <name type="scientific">Dactylosporangium roseum</name>
    <dbReference type="NCBI Taxonomy" id="47989"/>
    <lineage>
        <taxon>Bacteria</taxon>
        <taxon>Bacillati</taxon>
        <taxon>Actinomycetota</taxon>
        <taxon>Actinomycetes</taxon>
        <taxon>Micromonosporales</taxon>
        <taxon>Micromonosporaceae</taxon>
        <taxon>Dactylosporangium</taxon>
    </lineage>
</organism>
<accession>A0ABY5ZFX0</accession>
<reference evidence="4" key="1">
    <citation type="submission" date="2021-04" db="EMBL/GenBank/DDBJ databases">
        <title>Biosynthetic gene clusters of Dactylosporangioum roseum.</title>
        <authorList>
            <person name="Hartkoorn R.C."/>
            <person name="Beaudoing E."/>
            <person name="Hot D."/>
            <person name="Moureu S."/>
        </authorList>
    </citation>
    <scope>NUCLEOTIDE SEQUENCE</scope>
    <source>
        <strain evidence="4">NRRL B-16295</strain>
    </source>
</reference>
<dbReference type="InterPro" id="IPR002645">
    <property type="entry name" value="STAS_dom"/>
</dbReference>
<evidence type="ECO:0000313" key="4">
    <source>
        <dbReference type="EMBL" id="UWZ39642.1"/>
    </source>
</evidence>
<dbReference type="EMBL" id="CP073721">
    <property type="protein sequence ID" value="UWZ39642.1"/>
    <property type="molecule type" value="Genomic_DNA"/>
</dbReference>
<proteinExistence type="inferred from homology"/>
<comment type="similarity">
    <text evidence="1 2">Belongs to the anti-sigma-factor antagonist family.</text>
</comment>
<dbReference type="RefSeq" id="WP_260729068.1">
    <property type="nucleotide sequence ID" value="NZ_BAAABS010000012.1"/>
</dbReference>